<dbReference type="InterPro" id="IPR006671">
    <property type="entry name" value="Cyclin_N"/>
</dbReference>
<dbReference type="InterPro" id="IPR046965">
    <property type="entry name" value="Cyclin_A/B-like"/>
</dbReference>
<dbReference type="InterPro" id="IPR039361">
    <property type="entry name" value="Cyclin"/>
</dbReference>
<dbReference type="SMART" id="SM01332">
    <property type="entry name" value="Cyclin_C"/>
    <property type="match status" value="1"/>
</dbReference>
<dbReference type="CDD" id="cd20507">
    <property type="entry name" value="CYCLIN_CCNB1-like_rpt1"/>
    <property type="match status" value="1"/>
</dbReference>
<feature type="domain" description="Cyclin-like" evidence="5">
    <location>
        <begin position="76"/>
        <end position="160"/>
    </location>
</feature>
<name>A0ABM1B1X5_LIMPO</name>
<feature type="domain" description="Cyclin C-terminal" evidence="6">
    <location>
        <begin position="169"/>
        <end position="285"/>
    </location>
</feature>
<evidence type="ECO:0000259" key="5">
    <source>
        <dbReference type="SMART" id="SM00385"/>
    </source>
</evidence>
<dbReference type="InterPro" id="IPR048258">
    <property type="entry name" value="Cyclins_cyclin-box"/>
</dbReference>
<dbReference type="InterPro" id="IPR013763">
    <property type="entry name" value="Cyclin-like_dom"/>
</dbReference>
<evidence type="ECO:0000259" key="6">
    <source>
        <dbReference type="SMART" id="SM01332"/>
    </source>
</evidence>
<dbReference type="PROSITE" id="PS00292">
    <property type="entry name" value="CYCLINS"/>
    <property type="match status" value="1"/>
</dbReference>
<dbReference type="RefSeq" id="XP_013773123.1">
    <property type="nucleotide sequence ID" value="XM_013917669.2"/>
</dbReference>
<keyword evidence="3" id="KW-0131">Cell cycle</keyword>
<evidence type="ECO:0000256" key="2">
    <source>
        <dbReference type="ARBA" id="ARBA00023127"/>
    </source>
</evidence>
<dbReference type="PIRSF" id="PIRSF001771">
    <property type="entry name" value="Cyclin_A_B_D_E"/>
    <property type="match status" value="1"/>
</dbReference>
<sequence>MDVSADDLAEAFSSQLLPPSVENIDAEDDGNPQLVTEYVNDIYKYMRALEMKYSIRENHLDKQTEITGKMRSILIDWLVQVHLRFHLLQETLYLTVAILDRYLQEKHVQRSRLQLVGVAAMFIAAKYEEMFAPEVGDFVYITDNAYSKKDILRMEMIMLDTLAFNLGRPLPLHFLRRYSKAGNADAMMHTLAKYLMELSLPEYNMVHIAPSKLAAAALCLAMKLLDEASWTSTLVYYSFYEEAQLLPVMKQFCVLIQKSEKAKLQAVRMKYASSKFMKISMIPELKLQHVEELSKESE</sequence>
<gene>
    <name evidence="8" type="primary">LOC106458196</name>
</gene>
<evidence type="ECO:0000256" key="1">
    <source>
        <dbReference type="ARBA" id="ARBA00022618"/>
    </source>
</evidence>
<keyword evidence="2 4" id="KW-0195">Cyclin</keyword>
<dbReference type="CDD" id="cd20509">
    <property type="entry name" value="CYCLIN_CCNB1-like_rpt2"/>
    <property type="match status" value="1"/>
</dbReference>
<dbReference type="Pfam" id="PF02984">
    <property type="entry name" value="Cyclin_C"/>
    <property type="match status" value="1"/>
</dbReference>
<dbReference type="GeneID" id="106458196"/>
<dbReference type="InterPro" id="IPR004367">
    <property type="entry name" value="Cyclin_C-dom"/>
</dbReference>
<comment type="similarity">
    <text evidence="4">Belongs to the cyclin family.</text>
</comment>
<feature type="domain" description="Cyclin-like" evidence="5">
    <location>
        <begin position="173"/>
        <end position="254"/>
    </location>
</feature>
<keyword evidence="1" id="KW-0132">Cell division</keyword>
<dbReference type="InterPro" id="IPR036915">
    <property type="entry name" value="Cyclin-like_sf"/>
</dbReference>
<proteinExistence type="inferred from homology"/>
<evidence type="ECO:0000256" key="4">
    <source>
        <dbReference type="RuleBase" id="RU000383"/>
    </source>
</evidence>
<organism evidence="7 8">
    <name type="scientific">Limulus polyphemus</name>
    <name type="common">Atlantic horseshoe crab</name>
    <dbReference type="NCBI Taxonomy" id="6850"/>
    <lineage>
        <taxon>Eukaryota</taxon>
        <taxon>Metazoa</taxon>
        <taxon>Ecdysozoa</taxon>
        <taxon>Arthropoda</taxon>
        <taxon>Chelicerata</taxon>
        <taxon>Merostomata</taxon>
        <taxon>Xiphosura</taxon>
        <taxon>Limulidae</taxon>
        <taxon>Limulus</taxon>
    </lineage>
</organism>
<dbReference type="PANTHER" id="PTHR10177">
    <property type="entry name" value="CYCLINS"/>
    <property type="match status" value="1"/>
</dbReference>
<dbReference type="Gene3D" id="1.10.472.10">
    <property type="entry name" value="Cyclin-like"/>
    <property type="match status" value="2"/>
</dbReference>
<reference evidence="8" key="1">
    <citation type="submission" date="2025-08" db="UniProtKB">
        <authorList>
            <consortium name="RefSeq"/>
        </authorList>
    </citation>
    <scope>IDENTIFICATION</scope>
    <source>
        <tissue evidence="8">Muscle</tissue>
    </source>
</reference>
<dbReference type="Pfam" id="PF00134">
    <property type="entry name" value="Cyclin_N"/>
    <property type="match status" value="1"/>
</dbReference>
<protein>
    <submittedName>
        <fullName evidence="8">G2/mitotic-specific cyclin-B-like</fullName>
    </submittedName>
</protein>
<evidence type="ECO:0000313" key="7">
    <source>
        <dbReference type="Proteomes" id="UP000694941"/>
    </source>
</evidence>
<evidence type="ECO:0000313" key="8">
    <source>
        <dbReference type="RefSeq" id="XP_013773123.1"/>
    </source>
</evidence>
<keyword evidence="7" id="KW-1185">Reference proteome</keyword>
<dbReference type="SUPFAM" id="SSF47954">
    <property type="entry name" value="Cyclin-like"/>
    <property type="match status" value="2"/>
</dbReference>
<evidence type="ECO:0000256" key="3">
    <source>
        <dbReference type="ARBA" id="ARBA00023306"/>
    </source>
</evidence>
<dbReference type="SMART" id="SM00385">
    <property type="entry name" value="CYCLIN"/>
    <property type="match status" value="2"/>
</dbReference>
<accession>A0ABM1B1X5</accession>
<dbReference type="Proteomes" id="UP000694941">
    <property type="component" value="Unplaced"/>
</dbReference>